<dbReference type="InterPro" id="IPR016047">
    <property type="entry name" value="M23ase_b-sheet_dom"/>
</dbReference>
<sequence length="480" mass="53735">MKLKAVVDKLFTDRQVIISTRGQLKYLKLSVAAQAMGFAVSVGFGGMFAYLMVSGALQYREMTQQQATLLSLQSEFNAVSADFELAQSKIAATQVELDQQYARLEDVLADRHVVEKALEFASSATGDKAQKKSLEDRIRALGESLHSTNARREQLELEIMQLNKALFQTARQRDEADTNRAKTEQRLASLRGLVNLYASTKDEIYKELEQTRAQFASLKREFNSRLHKEDALTTEVSELRSRLTKMSMENKDLIARIHDRTNESVMALREIIVLTGLDPEKLLGSDTEAGLGGPFVAAQPNTKLLEKEQDFYAQTQKMEASLARWESLQTLLNQLPLARPVDVGYVTSSFGKRRDPITKRTAFHSGVDFAGPKNSKILATAPGIVTFVGRNGAYGNMVTIDHGRGFKTRYGHLKKILVKKGQHIEYRTEIGVMGSTGRSTGRHVHYEIIHDGEHYDPVNFIKAGRYAFKATPKVEKADNE</sequence>
<proteinExistence type="predicted"/>
<evidence type="ECO:0000313" key="6">
    <source>
        <dbReference type="Proteomes" id="UP000664761"/>
    </source>
</evidence>
<evidence type="ECO:0000259" key="4">
    <source>
        <dbReference type="Pfam" id="PF01551"/>
    </source>
</evidence>
<dbReference type="PANTHER" id="PTHR21666:SF289">
    <property type="entry name" value="L-ALA--D-GLU ENDOPEPTIDASE"/>
    <property type="match status" value="1"/>
</dbReference>
<dbReference type="Gene3D" id="2.70.70.10">
    <property type="entry name" value="Glucose Permease (Domain IIA)"/>
    <property type="match status" value="1"/>
</dbReference>
<feature type="transmembrane region" description="Helical" evidence="3">
    <location>
        <begin position="31"/>
        <end position="53"/>
    </location>
</feature>
<name>A0ABS3F7N7_9PROT</name>
<keyword evidence="6" id="KW-1185">Reference proteome</keyword>
<dbReference type="CDD" id="cd12797">
    <property type="entry name" value="M23_peptidase"/>
    <property type="match status" value="1"/>
</dbReference>
<organism evidence="5 6">
    <name type="scientific">Sneathiella sedimenti</name>
    <dbReference type="NCBI Taxonomy" id="2816034"/>
    <lineage>
        <taxon>Bacteria</taxon>
        <taxon>Pseudomonadati</taxon>
        <taxon>Pseudomonadota</taxon>
        <taxon>Alphaproteobacteria</taxon>
        <taxon>Sneathiellales</taxon>
        <taxon>Sneathiellaceae</taxon>
        <taxon>Sneathiella</taxon>
    </lineage>
</organism>
<dbReference type="RefSeq" id="WP_207046450.1">
    <property type="nucleotide sequence ID" value="NZ_JAFLNC010000004.1"/>
</dbReference>
<feature type="coiled-coil region" evidence="2">
    <location>
        <begin position="138"/>
        <end position="172"/>
    </location>
</feature>
<dbReference type="EMBL" id="JAFLNC010000004">
    <property type="protein sequence ID" value="MBO0334536.1"/>
    <property type="molecule type" value="Genomic_DNA"/>
</dbReference>
<protein>
    <submittedName>
        <fullName evidence="5">Peptidoglycan DD-metalloendopeptidase family protein</fullName>
    </submittedName>
</protein>
<feature type="domain" description="M23ase beta-sheet core" evidence="4">
    <location>
        <begin position="363"/>
        <end position="457"/>
    </location>
</feature>
<dbReference type="PANTHER" id="PTHR21666">
    <property type="entry name" value="PEPTIDASE-RELATED"/>
    <property type="match status" value="1"/>
</dbReference>
<evidence type="ECO:0000256" key="2">
    <source>
        <dbReference type="SAM" id="Coils"/>
    </source>
</evidence>
<comment type="caution">
    <text evidence="5">The sequence shown here is derived from an EMBL/GenBank/DDBJ whole genome shotgun (WGS) entry which is preliminary data.</text>
</comment>
<reference evidence="5 6" key="1">
    <citation type="submission" date="2021-03" db="EMBL/GenBank/DDBJ databases">
        <title>Sneathiella sp. CAU 1612 isolated from Kang Won-do.</title>
        <authorList>
            <person name="Kim W."/>
        </authorList>
    </citation>
    <scope>NUCLEOTIDE SEQUENCE [LARGE SCALE GENOMIC DNA]</scope>
    <source>
        <strain evidence="5 6">CAU 1612</strain>
    </source>
</reference>
<evidence type="ECO:0000313" key="5">
    <source>
        <dbReference type="EMBL" id="MBO0334536.1"/>
    </source>
</evidence>
<dbReference type="SUPFAM" id="SSF51261">
    <property type="entry name" value="Duplicated hybrid motif"/>
    <property type="match status" value="1"/>
</dbReference>
<keyword evidence="3" id="KW-0812">Transmembrane</keyword>
<keyword evidence="3" id="KW-0472">Membrane</keyword>
<evidence type="ECO:0000256" key="1">
    <source>
        <dbReference type="ARBA" id="ARBA00022729"/>
    </source>
</evidence>
<evidence type="ECO:0000256" key="3">
    <source>
        <dbReference type="SAM" id="Phobius"/>
    </source>
</evidence>
<dbReference type="InterPro" id="IPR050570">
    <property type="entry name" value="Cell_wall_metabolism_enzyme"/>
</dbReference>
<keyword evidence="3" id="KW-1133">Transmembrane helix</keyword>
<accession>A0ABS3F7N7</accession>
<keyword evidence="2" id="KW-0175">Coiled coil</keyword>
<feature type="coiled-coil region" evidence="2">
    <location>
        <begin position="201"/>
        <end position="256"/>
    </location>
</feature>
<dbReference type="Proteomes" id="UP000664761">
    <property type="component" value="Unassembled WGS sequence"/>
</dbReference>
<dbReference type="InterPro" id="IPR011055">
    <property type="entry name" value="Dup_hybrid_motif"/>
</dbReference>
<dbReference type="Pfam" id="PF01551">
    <property type="entry name" value="Peptidase_M23"/>
    <property type="match status" value="1"/>
</dbReference>
<gene>
    <name evidence="5" type="ORF">J0X12_12985</name>
</gene>
<keyword evidence="1" id="KW-0732">Signal</keyword>